<dbReference type="Gene3D" id="1.20.120.1750">
    <property type="match status" value="1"/>
</dbReference>
<proteinExistence type="predicted"/>
<evidence type="ECO:0000256" key="2">
    <source>
        <dbReference type="ARBA" id="ARBA00012251"/>
    </source>
</evidence>
<name>A0A9W4K8A8_9EURO</name>
<evidence type="ECO:0000256" key="5">
    <source>
        <dbReference type="ARBA" id="ARBA00022737"/>
    </source>
</evidence>
<comment type="catalytic activity">
    <reaction evidence="1">
        <text>[E2 ubiquitin-conjugating enzyme]-S-ubiquitinyl-L-cysteine + [acceptor protein]-L-lysine = [E2 ubiquitin-conjugating enzyme]-L-cysteine + [acceptor protein]-N(6)-ubiquitinyl-L-lysine.</text>
        <dbReference type="EC" id="2.3.2.31"/>
    </reaction>
</comment>
<comment type="caution">
    <text evidence="10">The sequence shown here is derived from an EMBL/GenBank/DDBJ whole genome shotgun (WGS) entry which is preliminary data.</text>
</comment>
<gene>
    <name evidence="10" type="ORF">PEGY_LOCUS3117</name>
</gene>
<dbReference type="InterPro" id="IPR013083">
    <property type="entry name" value="Znf_RING/FYVE/PHD"/>
</dbReference>
<dbReference type="EC" id="2.3.2.31" evidence="2"/>
<dbReference type="InterPro" id="IPR017907">
    <property type="entry name" value="Znf_RING_CS"/>
</dbReference>
<keyword evidence="3" id="KW-0808">Transferase</keyword>
<dbReference type="GO" id="GO:0061630">
    <property type="term" value="F:ubiquitin protein ligase activity"/>
    <property type="evidence" value="ECO:0007669"/>
    <property type="project" value="UniProtKB-EC"/>
</dbReference>
<keyword evidence="8" id="KW-0862">Zinc</keyword>
<evidence type="ECO:0000256" key="6">
    <source>
        <dbReference type="ARBA" id="ARBA00022771"/>
    </source>
</evidence>
<accession>A0A9W4K8A8</accession>
<dbReference type="SUPFAM" id="SSF57850">
    <property type="entry name" value="RING/U-box"/>
    <property type="match status" value="2"/>
</dbReference>
<dbReference type="PANTHER" id="PTHR11685">
    <property type="entry name" value="RBR FAMILY RING FINGER AND IBR DOMAIN-CONTAINING"/>
    <property type="match status" value="1"/>
</dbReference>
<keyword evidence="11" id="KW-1185">Reference proteome</keyword>
<sequence length="236" mass="26894">MNTSRAIVQLGESLMKIGGFRKRRSKKTLTAPKVEVKKSAAPEYTVSNDDVAETSKEETETRHECTSCTEQYPLSDIIQTECAHNYCRECIPRLFENSLTDEALFPPRCCRMPICVSTAVEDMIGIEMMKRYEGRKTEVSDSQRTYCANSTCSRYILPQNIRRGVGTCEFCSARTCTDCQKQAHRGDCNEKNKRSRRASDEKANDDLLEALAKKKKWQRCPKCSRIIERVNGCLSM</sequence>
<dbReference type="AlphaFoldDB" id="A0A9W4K8A8"/>
<keyword evidence="6" id="KW-0863">Zinc-finger</keyword>
<keyword evidence="5" id="KW-0677">Repeat</keyword>
<dbReference type="EMBL" id="CAJVRC010000845">
    <property type="protein sequence ID" value="CAG8892378.1"/>
    <property type="molecule type" value="Genomic_DNA"/>
</dbReference>
<evidence type="ECO:0000259" key="9">
    <source>
        <dbReference type="PROSITE" id="PS51873"/>
    </source>
</evidence>
<dbReference type="Pfam" id="PF01485">
    <property type="entry name" value="IBR"/>
    <property type="match status" value="1"/>
</dbReference>
<feature type="domain" description="RING-type" evidence="9">
    <location>
        <begin position="61"/>
        <end position="236"/>
    </location>
</feature>
<dbReference type="PROSITE" id="PS51873">
    <property type="entry name" value="TRIAD"/>
    <property type="match status" value="1"/>
</dbReference>
<evidence type="ECO:0000256" key="8">
    <source>
        <dbReference type="ARBA" id="ARBA00022833"/>
    </source>
</evidence>
<dbReference type="Proteomes" id="UP001154252">
    <property type="component" value="Unassembled WGS sequence"/>
</dbReference>
<evidence type="ECO:0000256" key="4">
    <source>
        <dbReference type="ARBA" id="ARBA00022723"/>
    </source>
</evidence>
<dbReference type="InterPro" id="IPR031127">
    <property type="entry name" value="E3_UB_ligase_RBR"/>
</dbReference>
<dbReference type="GO" id="GO:0016567">
    <property type="term" value="P:protein ubiquitination"/>
    <property type="evidence" value="ECO:0007669"/>
    <property type="project" value="InterPro"/>
</dbReference>
<evidence type="ECO:0000256" key="1">
    <source>
        <dbReference type="ARBA" id="ARBA00001798"/>
    </source>
</evidence>
<organism evidence="10 11">
    <name type="scientific">Penicillium egyptiacum</name>
    <dbReference type="NCBI Taxonomy" id="1303716"/>
    <lineage>
        <taxon>Eukaryota</taxon>
        <taxon>Fungi</taxon>
        <taxon>Dikarya</taxon>
        <taxon>Ascomycota</taxon>
        <taxon>Pezizomycotina</taxon>
        <taxon>Eurotiomycetes</taxon>
        <taxon>Eurotiomycetidae</taxon>
        <taxon>Eurotiales</taxon>
        <taxon>Aspergillaceae</taxon>
        <taxon>Penicillium</taxon>
    </lineage>
</organism>
<reference evidence="10" key="1">
    <citation type="submission" date="2021-07" db="EMBL/GenBank/DDBJ databases">
        <authorList>
            <person name="Branca A.L. A."/>
        </authorList>
    </citation>
    <scope>NUCLEOTIDE SEQUENCE</scope>
</reference>
<keyword evidence="4" id="KW-0479">Metal-binding</keyword>
<evidence type="ECO:0000256" key="3">
    <source>
        <dbReference type="ARBA" id="ARBA00022679"/>
    </source>
</evidence>
<dbReference type="Gene3D" id="3.30.40.10">
    <property type="entry name" value="Zinc/RING finger domain, C3HC4 (zinc finger)"/>
    <property type="match status" value="1"/>
</dbReference>
<dbReference type="InterPro" id="IPR002867">
    <property type="entry name" value="IBR_dom"/>
</dbReference>
<keyword evidence="7" id="KW-0833">Ubl conjugation pathway</keyword>
<dbReference type="CDD" id="cd20335">
    <property type="entry name" value="BRcat_RBR"/>
    <property type="match status" value="1"/>
</dbReference>
<dbReference type="OrthoDB" id="9977870at2759"/>
<dbReference type="PROSITE" id="PS00518">
    <property type="entry name" value="ZF_RING_1"/>
    <property type="match status" value="1"/>
</dbReference>
<protein>
    <recommendedName>
        <fullName evidence="2">RBR-type E3 ubiquitin transferase</fullName>
        <ecNumber evidence="2">2.3.2.31</ecNumber>
    </recommendedName>
</protein>
<dbReference type="InterPro" id="IPR044066">
    <property type="entry name" value="TRIAD_supradom"/>
</dbReference>
<evidence type="ECO:0000256" key="7">
    <source>
        <dbReference type="ARBA" id="ARBA00022786"/>
    </source>
</evidence>
<evidence type="ECO:0000313" key="10">
    <source>
        <dbReference type="EMBL" id="CAG8892378.1"/>
    </source>
</evidence>
<evidence type="ECO:0000313" key="11">
    <source>
        <dbReference type="Proteomes" id="UP001154252"/>
    </source>
</evidence>
<dbReference type="GO" id="GO:0008270">
    <property type="term" value="F:zinc ion binding"/>
    <property type="evidence" value="ECO:0007669"/>
    <property type="project" value="UniProtKB-KW"/>
</dbReference>